<evidence type="ECO:0000313" key="1">
    <source>
        <dbReference type="EMBL" id="AKJ20415.1"/>
    </source>
</evidence>
<name>A0A0G3B7Y9_9RHOB</name>
<reference evidence="1" key="1">
    <citation type="journal article" date="2015" name="Plasmid">
        <title>Maintenance and genetic load of plasmid pKON1 of Paracoccus kondratievae, containing a highly efficient toxin-antitoxin module of the hipAB family.</title>
        <authorList>
            <person name="Czarnecki J."/>
            <person name="Dziewit L."/>
            <person name="Kowalski L."/>
            <person name="Ochnio M."/>
            <person name="Bartosik D."/>
        </authorList>
    </citation>
    <scope>NUCLEOTIDE SEQUENCE</scope>
    <source>
        <strain evidence="1">NCIMB 13773</strain>
        <plasmid evidence="1">pKON1</plasmid>
    </source>
</reference>
<dbReference type="RefSeq" id="WP_172686436.1">
    <property type="nucleotide sequence ID" value="NZ_KP294352.1"/>
</dbReference>
<dbReference type="EMBL" id="KP294352">
    <property type="protein sequence ID" value="AKJ20415.1"/>
    <property type="molecule type" value="Genomic_DNA"/>
</dbReference>
<geneLocation type="plasmid" evidence="1">
    <name>pKON1</name>
</geneLocation>
<proteinExistence type="predicted"/>
<sequence length="167" mass="19296">MRAFFAGSDYLDYMVLRPLSHITMSWEVTWRIDRYEPEVDSFAGDLNEIIHQIAGSPRPDRYHDNEDRLAERVVTELKWPIQKKGGRWHGADYQSILEQGAFRDIGQKELAIAANGRVQMALDYGQSHFDTMDDAHMTMLSALMTIMIYHRDCDGSSLRVPENEKSE</sequence>
<gene>
    <name evidence="1" type="ORF">pKON1_p19</name>
</gene>
<organism evidence="1">
    <name type="scientific">Paracoccus kondratievae</name>
    <dbReference type="NCBI Taxonomy" id="135740"/>
    <lineage>
        <taxon>Bacteria</taxon>
        <taxon>Pseudomonadati</taxon>
        <taxon>Pseudomonadota</taxon>
        <taxon>Alphaproteobacteria</taxon>
        <taxon>Rhodobacterales</taxon>
        <taxon>Paracoccaceae</taxon>
        <taxon>Paracoccus</taxon>
    </lineage>
</organism>
<dbReference type="AlphaFoldDB" id="A0A0G3B7Y9"/>
<protein>
    <submittedName>
        <fullName evidence="1">Uncharacterized protein</fullName>
    </submittedName>
</protein>
<accession>A0A0G3B7Y9</accession>
<keyword evidence="1" id="KW-0614">Plasmid</keyword>